<dbReference type="AlphaFoldDB" id="A0A0F7SWK3"/>
<feature type="compositionally biased region" description="Low complexity" evidence="2">
    <location>
        <begin position="708"/>
        <end position="722"/>
    </location>
</feature>
<organism evidence="3">
    <name type="scientific">Phaffia rhodozyma</name>
    <name type="common">Yeast</name>
    <name type="synonym">Xanthophyllomyces dendrorhous</name>
    <dbReference type="NCBI Taxonomy" id="264483"/>
    <lineage>
        <taxon>Eukaryota</taxon>
        <taxon>Fungi</taxon>
        <taxon>Dikarya</taxon>
        <taxon>Basidiomycota</taxon>
        <taxon>Agaricomycotina</taxon>
        <taxon>Tremellomycetes</taxon>
        <taxon>Cystofilobasidiales</taxon>
        <taxon>Mrakiaceae</taxon>
        <taxon>Phaffia</taxon>
    </lineage>
</organism>
<feature type="region of interest" description="Disordered" evidence="2">
    <location>
        <begin position="702"/>
        <end position="722"/>
    </location>
</feature>
<name>A0A0F7SWK3_PHARH</name>
<protein>
    <submittedName>
        <fullName evidence="3">Uncharacterized protein</fullName>
    </submittedName>
</protein>
<dbReference type="Gene3D" id="1.10.472.10">
    <property type="entry name" value="Cyclin-like"/>
    <property type="match status" value="1"/>
</dbReference>
<keyword evidence="1" id="KW-0175">Coiled coil</keyword>
<evidence type="ECO:0000256" key="2">
    <source>
        <dbReference type="SAM" id="MobiDB-lite"/>
    </source>
</evidence>
<feature type="compositionally biased region" description="Low complexity" evidence="2">
    <location>
        <begin position="506"/>
        <end position="524"/>
    </location>
</feature>
<feature type="compositionally biased region" description="Basic and acidic residues" evidence="2">
    <location>
        <begin position="526"/>
        <end position="537"/>
    </location>
</feature>
<dbReference type="EMBL" id="LN483332">
    <property type="protein sequence ID" value="CED84985.1"/>
    <property type="molecule type" value="Genomic_DNA"/>
</dbReference>
<feature type="region of interest" description="Disordered" evidence="2">
    <location>
        <begin position="448"/>
        <end position="539"/>
    </location>
</feature>
<feature type="region of interest" description="Disordered" evidence="2">
    <location>
        <begin position="806"/>
        <end position="835"/>
    </location>
</feature>
<reference evidence="3" key="1">
    <citation type="submission" date="2014-08" db="EMBL/GenBank/DDBJ databases">
        <authorList>
            <person name="Sharma Rahul"/>
            <person name="Thines Marco"/>
        </authorList>
    </citation>
    <scope>NUCLEOTIDE SEQUENCE</scope>
</reference>
<proteinExistence type="predicted"/>
<sequence>MLSLSILSGQIPNITPLTPVSICTSSEYGTPSFSPLLPCKSLPIAISPDPQSLLWTPPVSPVASPDVIYSLANGEQERPLDVNDRTKMAWLMDLRTSESDTIKVAEIVLELFPPADMHSSEVSAGAYTTDLAEALRYWTSLTPHPYCILILTVCLLERFKAAHPSLIASGRISDTTLRVVFAAFLLTTKHVSEDSFHNTAFVSRTPWTCGEINSIEKELFARLDYNLYFSADEYVGNSLTGFYILPEIPEMIDKTRYMSATPLFIELYVFLVQFLPTVASMDTPTLEELQRTRTELDSRVNSLQLAMDNLRNEMNLLDQDDGDEGVDDIQQQVGSQNYQQSADTRVTDEGRQSVDTVLPSVVESDTSAELPVLSSALLRDPRPFDPVRLRRGQVSLLDLPPTSSAVELLPTTELRPPPSADELDRSYRNFVQDRLTLSSLSGLNGATDEGTLLSSSPSSPVTPFPLNGSNITRSQPHPSHLQPRRVLRSYSVTGFDSNSEYIRPNPSLRLSSSTSAPTSASTTRRILADRRSTRDPHLATQSAEEMLERVDETAMDLMDVRTSLQERSQSIRDLDGAPRVGILNETLRNGVDLIDQLEGRLGVVRNRLLRRGEFPRLELSPPSFVNNASNRTNARQNEDEVLLSASPDPIHPVPPILTSRSDTFSDWVTSRGMPASASTAIYAYSPFTSTDLINTSATPSGVATTEISTSSPLSSPASLSGDLSSLPSRHRLLFDSNMAYASPSSTAAASDRLRTMDPVAQLQEVRDRNNYMWRGGDDGMSFGEEIGGLRRSGWAERVIGGLGRRARQDRGGRRNRPWDLEGHDVNERGEEDWPDMTEADNQVGTDEFSLQSFYDFDTPQDLSRANLFARSASDDPAVTVSLPNQTLRRELLLSGQATLLSSSRQGDQGSSLQHQALPPLTLSSTRASYNAASTFDLSAMPSTNHPVRLPTRRFEVHSFPDRSSIDPSNPLIVADRIHEDILLCEHRRIAAAAEAQRKKEEDEKKAGADVTDWMRPEGEYGEELEEEWVVRPGPVDLPDLWAESPSAVKLGQQKLTLVERGVKRPGEEMRKGGTKVILIEAGMFVGR</sequence>
<feature type="coiled-coil region" evidence="1">
    <location>
        <begin position="286"/>
        <end position="320"/>
    </location>
</feature>
<evidence type="ECO:0000313" key="3">
    <source>
        <dbReference type="EMBL" id="CED84985.1"/>
    </source>
</evidence>
<feature type="compositionally biased region" description="Basic and acidic residues" evidence="2">
    <location>
        <begin position="806"/>
        <end position="828"/>
    </location>
</feature>
<dbReference type="CDD" id="cd20557">
    <property type="entry name" value="CYCLIN_ScPCL1-like"/>
    <property type="match status" value="1"/>
</dbReference>
<evidence type="ECO:0000256" key="1">
    <source>
        <dbReference type="SAM" id="Coils"/>
    </source>
</evidence>
<accession>A0A0F7SWK3</accession>
<feature type="compositionally biased region" description="Polar residues" evidence="2">
    <location>
        <begin position="467"/>
        <end position="477"/>
    </location>
</feature>
<feature type="compositionally biased region" description="Polar residues" evidence="2">
    <location>
        <begin position="490"/>
        <end position="500"/>
    </location>
</feature>
<feature type="region of interest" description="Disordered" evidence="2">
    <location>
        <begin position="334"/>
        <end position="353"/>
    </location>
</feature>